<dbReference type="AlphaFoldDB" id="A0A9P5UBG7"/>
<evidence type="ECO:0000313" key="2">
    <source>
        <dbReference type="Proteomes" id="UP000772434"/>
    </source>
</evidence>
<dbReference type="Proteomes" id="UP000772434">
    <property type="component" value="Unassembled WGS sequence"/>
</dbReference>
<dbReference type="EMBL" id="JADNRY010000014">
    <property type="protein sequence ID" value="KAF9074100.1"/>
    <property type="molecule type" value="Genomic_DNA"/>
</dbReference>
<comment type="caution">
    <text evidence="1">The sequence shown here is derived from an EMBL/GenBank/DDBJ whole genome shotgun (WGS) entry which is preliminary data.</text>
</comment>
<evidence type="ECO:0000313" key="1">
    <source>
        <dbReference type="EMBL" id="KAF9074100.1"/>
    </source>
</evidence>
<name>A0A9P5UBG7_9AGAR</name>
<protein>
    <submittedName>
        <fullName evidence="1">Uncharacterized protein</fullName>
    </submittedName>
</protein>
<gene>
    <name evidence="1" type="ORF">BDP27DRAFT_1359631</name>
</gene>
<proteinExistence type="predicted"/>
<sequence length="317" mass="36004">MHDDNDQIIVTLINGKTGEIFEDTGPQIIAVYIDPKGSKPARANWKARVSRVILTETLGRTVAKKIKYEDSCVYAPRDPNGQEWIYFRLTGWEHCSPCVGWIARGYDFRPNGNKGRSTKQTYVGISPDPRFERHVIGRPSEQEASTKGWTEAKMLGMQGEWEARLVQFKSYFMVNNPNLATVFVDGHGAHMLTGSTELHIPASFTQLINDALKLQFSITFDGYYDAAFTEVDPHRSSDLEYRYWRYFELIGGDPGCTIVSPCFGFYTTECLAIVKPTTRPSPLRFETLGTHGIQCAEMTAKFEKHFMKDYVWLPAKV</sequence>
<keyword evidence="2" id="KW-1185">Reference proteome</keyword>
<reference evidence="1" key="1">
    <citation type="submission" date="2020-11" db="EMBL/GenBank/DDBJ databases">
        <authorList>
            <consortium name="DOE Joint Genome Institute"/>
            <person name="Ahrendt S."/>
            <person name="Riley R."/>
            <person name="Andreopoulos W."/>
            <person name="Labutti K."/>
            <person name="Pangilinan J."/>
            <person name="Ruiz-Duenas F.J."/>
            <person name="Barrasa J.M."/>
            <person name="Sanchez-Garcia M."/>
            <person name="Camarero S."/>
            <person name="Miyauchi S."/>
            <person name="Serrano A."/>
            <person name="Linde D."/>
            <person name="Babiker R."/>
            <person name="Drula E."/>
            <person name="Ayuso-Fernandez I."/>
            <person name="Pacheco R."/>
            <person name="Padilla G."/>
            <person name="Ferreira P."/>
            <person name="Barriuso J."/>
            <person name="Kellner H."/>
            <person name="Castanera R."/>
            <person name="Alfaro M."/>
            <person name="Ramirez L."/>
            <person name="Pisabarro A.G."/>
            <person name="Kuo A."/>
            <person name="Tritt A."/>
            <person name="Lipzen A."/>
            <person name="He G."/>
            <person name="Yan M."/>
            <person name="Ng V."/>
            <person name="Cullen D."/>
            <person name="Martin F."/>
            <person name="Rosso M.-N."/>
            <person name="Henrissat B."/>
            <person name="Hibbett D."/>
            <person name="Martinez A.T."/>
            <person name="Grigoriev I.V."/>
        </authorList>
    </citation>
    <scope>NUCLEOTIDE SEQUENCE</scope>
    <source>
        <strain evidence="1">AH 40177</strain>
    </source>
</reference>
<organism evidence="1 2">
    <name type="scientific">Rhodocollybia butyracea</name>
    <dbReference type="NCBI Taxonomy" id="206335"/>
    <lineage>
        <taxon>Eukaryota</taxon>
        <taxon>Fungi</taxon>
        <taxon>Dikarya</taxon>
        <taxon>Basidiomycota</taxon>
        <taxon>Agaricomycotina</taxon>
        <taxon>Agaricomycetes</taxon>
        <taxon>Agaricomycetidae</taxon>
        <taxon>Agaricales</taxon>
        <taxon>Marasmiineae</taxon>
        <taxon>Omphalotaceae</taxon>
        <taxon>Rhodocollybia</taxon>
    </lineage>
</organism>
<accession>A0A9P5UBG7</accession>